<evidence type="ECO:0000313" key="1">
    <source>
        <dbReference type="EMBL" id="QDU70903.1"/>
    </source>
</evidence>
<organism evidence="1 2">
    <name type="scientific">Mucisphaera calidilacus</name>
    <dbReference type="NCBI Taxonomy" id="2527982"/>
    <lineage>
        <taxon>Bacteria</taxon>
        <taxon>Pseudomonadati</taxon>
        <taxon>Planctomycetota</taxon>
        <taxon>Phycisphaerae</taxon>
        <taxon>Phycisphaerales</taxon>
        <taxon>Phycisphaeraceae</taxon>
        <taxon>Mucisphaera</taxon>
    </lineage>
</organism>
<evidence type="ECO:0000313" key="2">
    <source>
        <dbReference type="Proteomes" id="UP000320386"/>
    </source>
</evidence>
<accession>A0A518BV87</accession>
<name>A0A518BV87_9BACT</name>
<dbReference type="EMBL" id="CP036280">
    <property type="protein sequence ID" value="QDU70903.1"/>
    <property type="molecule type" value="Genomic_DNA"/>
</dbReference>
<sequence length="243" mass="26883">MNRASQALLERDYLTTESLCEQARDLARSSEAWDDYARILMPLQECRRMRRTIAAEGWLLIGTHDRDALLDDLASQGPPPGPKPFTHPGKQPGEICAAQIVVTAPLTPDDTRIIWETCRQRRLWVELLLAGGSGPSRVARSWGDNNLTAEIPAPPGDIPIDTWIEPRHKHAVTGSTWFQAACETLGNAALTALNTPPATPASLDQIAQAVDAIPDHELLHQRLYEYARLLQRTHTTSDSKTTT</sequence>
<protein>
    <submittedName>
        <fullName evidence="1">Uncharacterized protein</fullName>
    </submittedName>
</protein>
<dbReference type="AlphaFoldDB" id="A0A518BV87"/>
<keyword evidence="2" id="KW-1185">Reference proteome</keyword>
<dbReference type="KEGG" id="mcad:Pan265_07450"/>
<dbReference type="Proteomes" id="UP000320386">
    <property type="component" value="Chromosome"/>
</dbReference>
<proteinExistence type="predicted"/>
<reference evidence="1 2" key="1">
    <citation type="submission" date="2019-02" db="EMBL/GenBank/DDBJ databases">
        <title>Deep-cultivation of Planctomycetes and their phenomic and genomic characterization uncovers novel biology.</title>
        <authorList>
            <person name="Wiegand S."/>
            <person name="Jogler M."/>
            <person name="Boedeker C."/>
            <person name="Pinto D."/>
            <person name="Vollmers J."/>
            <person name="Rivas-Marin E."/>
            <person name="Kohn T."/>
            <person name="Peeters S.H."/>
            <person name="Heuer A."/>
            <person name="Rast P."/>
            <person name="Oberbeckmann S."/>
            <person name="Bunk B."/>
            <person name="Jeske O."/>
            <person name="Meyerdierks A."/>
            <person name="Storesund J.E."/>
            <person name="Kallscheuer N."/>
            <person name="Luecker S."/>
            <person name="Lage O.M."/>
            <person name="Pohl T."/>
            <person name="Merkel B.J."/>
            <person name="Hornburger P."/>
            <person name="Mueller R.-W."/>
            <person name="Bruemmer F."/>
            <person name="Labrenz M."/>
            <person name="Spormann A.M."/>
            <person name="Op den Camp H."/>
            <person name="Overmann J."/>
            <person name="Amann R."/>
            <person name="Jetten M.S.M."/>
            <person name="Mascher T."/>
            <person name="Medema M.H."/>
            <person name="Devos D.P."/>
            <person name="Kaster A.-K."/>
            <person name="Ovreas L."/>
            <person name="Rohde M."/>
            <person name="Galperin M.Y."/>
            <person name="Jogler C."/>
        </authorList>
    </citation>
    <scope>NUCLEOTIDE SEQUENCE [LARGE SCALE GENOMIC DNA]</scope>
    <source>
        <strain evidence="1 2">Pan265</strain>
    </source>
</reference>
<gene>
    <name evidence="1" type="ORF">Pan265_07450</name>
</gene>